<name>A0A0K1Q6Z5_9BACT</name>
<feature type="transmembrane region" description="Helical" evidence="1">
    <location>
        <begin position="83"/>
        <end position="104"/>
    </location>
</feature>
<keyword evidence="1" id="KW-1133">Transmembrane helix</keyword>
<dbReference type="KEGG" id="llu:AKJ09_07838"/>
<evidence type="ECO:0000313" key="2">
    <source>
        <dbReference type="EMBL" id="AKV01175.1"/>
    </source>
</evidence>
<evidence type="ECO:0000313" key="3">
    <source>
        <dbReference type="Proteomes" id="UP000064967"/>
    </source>
</evidence>
<protein>
    <recommendedName>
        <fullName evidence="4">Integral membrane protein</fullName>
    </recommendedName>
</protein>
<accession>A0A0K1Q6Z5</accession>
<dbReference type="Proteomes" id="UP000064967">
    <property type="component" value="Chromosome"/>
</dbReference>
<evidence type="ECO:0000256" key="1">
    <source>
        <dbReference type="SAM" id="Phobius"/>
    </source>
</evidence>
<dbReference type="STRING" id="1391654.AKJ09_07838"/>
<keyword evidence="1" id="KW-0812">Transmembrane</keyword>
<gene>
    <name evidence="2" type="ORF">AKJ09_07838</name>
</gene>
<proteinExistence type="predicted"/>
<reference evidence="2 3" key="1">
    <citation type="submission" date="2015-08" db="EMBL/GenBank/DDBJ databases">
        <authorList>
            <person name="Babu N.S."/>
            <person name="Beckwith C.J."/>
            <person name="Beseler K.G."/>
            <person name="Brison A."/>
            <person name="Carone J.V."/>
            <person name="Caskin T.P."/>
            <person name="Diamond M."/>
            <person name="Durham M.E."/>
            <person name="Foxe J.M."/>
            <person name="Go M."/>
            <person name="Henderson B.A."/>
            <person name="Jones I.B."/>
            <person name="McGettigan J.A."/>
            <person name="Micheletti S.J."/>
            <person name="Nasrallah M.E."/>
            <person name="Ortiz D."/>
            <person name="Piller C.R."/>
            <person name="Privatt S.R."/>
            <person name="Schneider S.L."/>
            <person name="Sharp S."/>
            <person name="Smith T.C."/>
            <person name="Stanton J.D."/>
            <person name="Ullery H.E."/>
            <person name="Wilson R.J."/>
            <person name="Serrano M.G."/>
            <person name="Buck G."/>
            <person name="Lee V."/>
            <person name="Wang Y."/>
            <person name="Carvalho R."/>
            <person name="Voegtly L."/>
            <person name="Shi R."/>
            <person name="Duckworth R."/>
            <person name="Johnson A."/>
            <person name="Loviza R."/>
            <person name="Walstead R."/>
            <person name="Shah Z."/>
            <person name="Kiflezghi M."/>
            <person name="Wade K."/>
            <person name="Ball S.L."/>
            <person name="Bradley K.W."/>
            <person name="Asai D.J."/>
            <person name="Bowman C.A."/>
            <person name="Russell D.A."/>
            <person name="Pope W.H."/>
            <person name="Jacobs-Sera D."/>
            <person name="Hendrix R.W."/>
            <person name="Hatfull G.F."/>
        </authorList>
    </citation>
    <scope>NUCLEOTIDE SEQUENCE [LARGE SCALE GENOMIC DNA]</scope>
    <source>
        <strain evidence="2 3">DSM 27648</strain>
    </source>
</reference>
<feature type="transmembrane region" description="Helical" evidence="1">
    <location>
        <begin position="54"/>
        <end position="76"/>
    </location>
</feature>
<dbReference type="RefSeq" id="WP_146652331.1">
    <property type="nucleotide sequence ID" value="NZ_CP012333.1"/>
</dbReference>
<keyword evidence="3" id="KW-1185">Reference proteome</keyword>
<keyword evidence="1" id="KW-0472">Membrane</keyword>
<organism evidence="2 3">
    <name type="scientific">Labilithrix luteola</name>
    <dbReference type="NCBI Taxonomy" id="1391654"/>
    <lineage>
        <taxon>Bacteria</taxon>
        <taxon>Pseudomonadati</taxon>
        <taxon>Myxococcota</taxon>
        <taxon>Polyangia</taxon>
        <taxon>Polyangiales</taxon>
        <taxon>Labilitrichaceae</taxon>
        <taxon>Labilithrix</taxon>
    </lineage>
</organism>
<sequence>MIGPNASRGLRLSLAVVAACLTATGLYGVLRVIQAILFREADPALVIWSPHAGYFWRILIVGYVGGMVGFGTWILAAREPARVARFLSNAVFVVTALLVAQALFVP</sequence>
<dbReference type="AlphaFoldDB" id="A0A0K1Q6Z5"/>
<dbReference type="EMBL" id="CP012333">
    <property type="protein sequence ID" value="AKV01175.1"/>
    <property type="molecule type" value="Genomic_DNA"/>
</dbReference>
<feature type="transmembrane region" description="Helical" evidence="1">
    <location>
        <begin position="12"/>
        <end position="34"/>
    </location>
</feature>
<evidence type="ECO:0008006" key="4">
    <source>
        <dbReference type="Google" id="ProtNLM"/>
    </source>
</evidence>